<dbReference type="GeneID" id="37013664"/>
<organism evidence="1 2">
    <name type="scientific">Pseudomicrostroma glucosiphilum</name>
    <dbReference type="NCBI Taxonomy" id="1684307"/>
    <lineage>
        <taxon>Eukaryota</taxon>
        <taxon>Fungi</taxon>
        <taxon>Dikarya</taxon>
        <taxon>Basidiomycota</taxon>
        <taxon>Ustilaginomycotina</taxon>
        <taxon>Exobasidiomycetes</taxon>
        <taxon>Microstromatales</taxon>
        <taxon>Microstromatales incertae sedis</taxon>
        <taxon>Pseudomicrostroma</taxon>
    </lineage>
</organism>
<protein>
    <submittedName>
        <fullName evidence="1">Uncharacterized protein</fullName>
    </submittedName>
</protein>
<dbReference type="Proteomes" id="UP000245942">
    <property type="component" value="Unassembled WGS sequence"/>
</dbReference>
<keyword evidence="2" id="KW-1185">Reference proteome</keyword>
<proteinExistence type="predicted"/>
<sequence>MLYNAQILAATTAIQQYGLRQEEETLELGLVKAEFENTVYERLSRVAMISRMCGRLGVVRSLPLIYR</sequence>
<dbReference type="RefSeq" id="XP_025349436.1">
    <property type="nucleotide sequence ID" value="XM_025491930.1"/>
</dbReference>
<name>A0A316UAN7_9BASI</name>
<evidence type="ECO:0000313" key="1">
    <source>
        <dbReference type="EMBL" id="PWN22276.1"/>
    </source>
</evidence>
<dbReference type="AlphaFoldDB" id="A0A316UAN7"/>
<reference evidence="1 2" key="1">
    <citation type="journal article" date="2018" name="Mol. Biol. Evol.">
        <title>Broad Genomic Sampling Reveals a Smut Pathogenic Ancestry of the Fungal Clade Ustilaginomycotina.</title>
        <authorList>
            <person name="Kijpornyongpan T."/>
            <person name="Mondo S.J."/>
            <person name="Barry K."/>
            <person name="Sandor L."/>
            <person name="Lee J."/>
            <person name="Lipzen A."/>
            <person name="Pangilinan J."/>
            <person name="LaButti K."/>
            <person name="Hainaut M."/>
            <person name="Henrissat B."/>
            <person name="Grigoriev I.V."/>
            <person name="Spatafora J.W."/>
            <person name="Aime M.C."/>
        </authorList>
    </citation>
    <scope>NUCLEOTIDE SEQUENCE [LARGE SCALE GENOMIC DNA]</scope>
    <source>
        <strain evidence="1 2">MCA 4718</strain>
    </source>
</reference>
<gene>
    <name evidence="1" type="ORF">BCV69DRAFT_281281</name>
</gene>
<evidence type="ECO:0000313" key="2">
    <source>
        <dbReference type="Proteomes" id="UP000245942"/>
    </source>
</evidence>
<dbReference type="EMBL" id="KZ819323">
    <property type="protein sequence ID" value="PWN22276.1"/>
    <property type="molecule type" value="Genomic_DNA"/>
</dbReference>
<accession>A0A316UAN7</accession>